<evidence type="ECO:0000313" key="3">
    <source>
        <dbReference type="Proteomes" id="UP001168575"/>
    </source>
</evidence>
<feature type="transmembrane region" description="Helical" evidence="1">
    <location>
        <begin position="21"/>
        <end position="43"/>
    </location>
</feature>
<proteinExistence type="predicted"/>
<dbReference type="EMBL" id="JAUMVS010000413">
    <property type="protein sequence ID" value="MDO4843001.1"/>
    <property type="molecule type" value="Genomic_DNA"/>
</dbReference>
<keyword evidence="3" id="KW-1185">Reference proteome</keyword>
<protein>
    <submittedName>
        <fullName evidence="2">Uncharacterized protein</fullName>
    </submittedName>
</protein>
<name>A0AA43RLG9_9ACTN</name>
<evidence type="ECO:0000313" key="2">
    <source>
        <dbReference type="EMBL" id="MDO4843001.1"/>
    </source>
</evidence>
<dbReference type="Proteomes" id="UP001168575">
    <property type="component" value="Unassembled WGS sequence"/>
</dbReference>
<evidence type="ECO:0000256" key="1">
    <source>
        <dbReference type="SAM" id="Phobius"/>
    </source>
</evidence>
<keyword evidence="1" id="KW-1133">Transmembrane helix</keyword>
<feature type="non-terminal residue" evidence="2">
    <location>
        <position position="146"/>
    </location>
</feature>
<gene>
    <name evidence="2" type="ORF">Q3982_10025</name>
</gene>
<organism evidence="2 3">
    <name type="scientific">Phoenicibacter congonensis</name>
    <dbReference type="NCBI Taxonomy" id="1944646"/>
    <lineage>
        <taxon>Bacteria</taxon>
        <taxon>Bacillati</taxon>
        <taxon>Actinomycetota</taxon>
        <taxon>Coriobacteriia</taxon>
        <taxon>Eggerthellales</taxon>
        <taxon>Eggerthellaceae</taxon>
        <taxon>Phoenicibacter</taxon>
    </lineage>
</organism>
<accession>A0AA43RLG9</accession>
<keyword evidence="1" id="KW-0472">Membrane</keyword>
<comment type="caution">
    <text evidence="2">The sequence shown here is derived from an EMBL/GenBank/DDBJ whole genome shotgun (WGS) entry which is preliminary data.</text>
</comment>
<keyword evidence="1" id="KW-0812">Transmembrane</keyword>
<dbReference type="AlphaFoldDB" id="A0AA43RLG9"/>
<reference evidence="2" key="1">
    <citation type="submission" date="2023-07" db="EMBL/GenBank/DDBJ databases">
        <title>Between Cages and Wild: Unraveling the Impact of Captivity on Animal Microbiomes and Antimicrobial Resistance.</title>
        <authorList>
            <person name="Schmartz G.P."/>
            <person name="Rehner J."/>
            <person name="Schuff M.J."/>
            <person name="Becker S.L."/>
            <person name="Kravczyk M."/>
            <person name="Gurevich A."/>
            <person name="Francke R."/>
            <person name="Mueller R."/>
            <person name="Keller V."/>
            <person name="Keller A."/>
        </authorList>
    </citation>
    <scope>NUCLEOTIDE SEQUENCE</scope>
    <source>
        <strain evidence="2">S12M_St_49</strain>
    </source>
</reference>
<sequence>METAMKDREKNCESGMIILEGTFCILICLLVTLLLMSLGFYLYQRVMVTVVTNEVATTVAETYKLTDAEDSAHVTIDHARKTRLFRYLFNGKGYVKANESKARQYANARLTKTSLAVIKRAPTVSVSAIHDDVGRYHYKVAVSQKY</sequence>